<evidence type="ECO:0000313" key="4">
    <source>
        <dbReference type="Proteomes" id="UP001374803"/>
    </source>
</evidence>
<dbReference type="EMBL" id="CP089983">
    <property type="protein sequence ID" value="WXB07728.1"/>
    <property type="molecule type" value="Genomic_DNA"/>
</dbReference>
<protein>
    <recommendedName>
        <fullName evidence="2">Type II secretion system protein GspE N-terminal domain-containing protein</fullName>
    </recommendedName>
</protein>
<reference evidence="3" key="1">
    <citation type="submission" date="2021-12" db="EMBL/GenBank/DDBJ databases">
        <title>Discovery of the Pendulisporaceae a myxobacterial family with distinct sporulation behavior and unique specialized metabolism.</title>
        <authorList>
            <person name="Garcia R."/>
            <person name="Popoff A."/>
            <person name="Bader C.D."/>
            <person name="Loehr J."/>
            <person name="Walesch S."/>
            <person name="Walt C."/>
            <person name="Boldt J."/>
            <person name="Bunk B."/>
            <person name="Haeckl F.J.F.P.J."/>
            <person name="Gunesch A.P."/>
            <person name="Birkelbach J."/>
            <person name="Nuebel U."/>
            <person name="Pietschmann T."/>
            <person name="Bach T."/>
            <person name="Mueller R."/>
        </authorList>
    </citation>
    <scope>NUCLEOTIDE SEQUENCE</scope>
    <source>
        <strain evidence="3">MSr11367</strain>
    </source>
</reference>
<accession>A0ABZ2LA13</accession>
<proteinExistence type="predicted"/>
<organism evidence="3 4">
    <name type="scientific">Pendulispora rubella</name>
    <dbReference type="NCBI Taxonomy" id="2741070"/>
    <lineage>
        <taxon>Bacteria</taxon>
        <taxon>Pseudomonadati</taxon>
        <taxon>Myxococcota</taxon>
        <taxon>Myxococcia</taxon>
        <taxon>Myxococcales</taxon>
        <taxon>Sorangiineae</taxon>
        <taxon>Pendulisporaceae</taxon>
        <taxon>Pendulispora</taxon>
    </lineage>
</organism>
<dbReference type="RefSeq" id="WP_394837394.1">
    <property type="nucleotide sequence ID" value="NZ_CP089929.1"/>
</dbReference>
<evidence type="ECO:0000259" key="2">
    <source>
        <dbReference type="Pfam" id="PF05157"/>
    </source>
</evidence>
<feature type="region of interest" description="Disordered" evidence="1">
    <location>
        <begin position="211"/>
        <end position="230"/>
    </location>
</feature>
<dbReference type="InterPro" id="IPR007831">
    <property type="entry name" value="T2SS_GspE_N"/>
</dbReference>
<name>A0ABZ2LA13_9BACT</name>
<feature type="domain" description="Type II secretion system protein GspE N-terminal" evidence="2">
    <location>
        <begin position="63"/>
        <end position="138"/>
    </location>
</feature>
<feature type="region of interest" description="Disordered" evidence="1">
    <location>
        <begin position="168"/>
        <end position="204"/>
    </location>
</feature>
<evidence type="ECO:0000313" key="3">
    <source>
        <dbReference type="EMBL" id="WXB07728.1"/>
    </source>
</evidence>
<dbReference type="Gene3D" id="3.30.300.160">
    <property type="entry name" value="Type II secretion system, protein E, N-terminal domain"/>
    <property type="match status" value="1"/>
</dbReference>
<dbReference type="Proteomes" id="UP001374803">
    <property type="component" value="Chromosome"/>
</dbReference>
<gene>
    <name evidence="3" type="ORF">LVJ94_10845</name>
</gene>
<keyword evidence="4" id="KW-1185">Reference proteome</keyword>
<dbReference type="Pfam" id="PF05157">
    <property type="entry name" value="MshEN"/>
    <property type="match status" value="1"/>
</dbReference>
<dbReference type="SUPFAM" id="SSF160246">
    <property type="entry name" value="EspE N-terminal domain-like"/>
    <property type="match status" value="1"/>
</dbReference>
<evidence type="ECO:0000256" key="1">
    <source>
        <dbReference type="SAM" id="MobiDB-lite"/>
    </source>
</evidence>
<sequence>MPYELGRALLLSEAVTPAALARALFVVATEGAPLPRVLVALNFITPEKLDEELARADAPAVQNVVPVQDLVDALPPGLCSRLLALPIRIDARTGTVDVAVADARDPHAAHEIGFFLKAPIRIVRAPFAALERALDRSTAPHALAARSMTPIEAPRSIYKAHKVQRSVKETPAWGTPVPRSSPSSQSGVHRSFGGMHGAQESDLPPVLQTGLSGLALPPTPPPPPARRSRPSWPVLAHALLSNEPADARTSSAPLLSARADSWVPPPPALPFPEPSRVLAAMRNAADRDEVLQALLTGVRVVARKVALFVVKRDAFIGWCCTPEFGDEAELRKIRISNNLPSALSNAAAAGRYLGPIYNNEAHAPLLQVMGKASRDVAMTAVRLKGQSTLVVIADELGDTALGTKRIDELARAAGDALTRIVKRAR</sequence>
<dbReference type="InterPro" id="IPR037257">
    <property type="entry name" value="T2SS_E_N_sf"/>
</dbReference>
<feature type="compositionally biased region" description="Polar residues" evidence="1">
    <location>
        <begin position="178"/>
        <end position="188"/>
    </location>
</feature>